<dbReference type="InterPro" id="IPR027417">
    <property type="entry name" value="P-loop_NTPase"/>
</dbReference>
<organism evidence="4 5">
    <name type="scientific">Bacillus selenitireducens (strain ATCC 700615 / DSM 15326 / MLS10)</name>
    <dbReference type="NCBI Taxonomy" id="439292"/>
    <lineage>
        <taxon>Bacteria</taxon>
        <taxon>Bacillati</taxon>
        <taxon>Bacillota</taxon>
        <taxon>Bacilli</taxon>
        <taxon>Bacillales</taxon>
        <taxon>Bacillaceae</taxon>
        <taxon>Salisediminibacterium</taxon>
    </lineage>
</organism>
<keyword evidence="1" id="KW-0175">Coiled coil</keyword>
<proteinExistence type="predicted"/>
<dbReference type="eggNOG" id="COG0699">
    <property type="taxonomic scope" value="Bacteria"/>
</dbReference>
<dbReference type="AlphaFoldDB" id="D6XVY4"/>
<evidence type="ECO:0000259" key="2">
    <source>
        <dbReference type="Pfam" id="PF01926"/>
    </source>
</evidence>
<dbReference type="EMBL" id="CP001791">
    <property type="protein sequence ID" value="ADH97757.1"/>
    <property type="molecule type" value="Genomic_DNA"/>
</dbReference>
<dbReference type="InterPro" id="IPR006073">
    <property type="entry name" value="GTP-bd"/>
</dbReference>
<feature type="coiled-coil region" evidence="1">
    <location>
        <begin position="287"/>
        <end position="314"/>
    </location>
</feature>
<evidence type="ECO:0000313" key="4">
    <source>
        <dbReference type="EMBL" id="ADH97757.1"/>
    </source>
</evidence>
<dbReference type="Gene3D" id="3.40.50.300">
    <property type="entry name" value="P-loop containing nucleotide triphosphate hydrolases"/>
    <property type="match status" value="1"/>
</dbReference>
<dbReference type="KEGG" id="bse:Bsel_0211"/>
<dbReference type="HOGENOM" id="CLU_035029_0_0_9"/>
<dbReference type="GO" id="GO:0005525">
    <property type="term" value="F:GTP binding"/>
    <property type="evidence" value="ECO:0007669"/>
    <property type="project" value="InterPro"/>
</dbReference>
<dbReference type="InterPro" id="IPR049678">
    <property type="entry name" value="LeoA-like"/>
</dbReference>
<dbReference type="Proteomes" id="UP000000271">
    <property type="component" value="Chromosome"/>
</dbReference>
<feature type="domain" description="G" evidence="2">
    <location>
        <begin position="56"/>
        <end position="155"/>
    </location>
</feature>
<accession>D6XVY4</accession>
<dbReference type="SUPFAM" id="SSF52540">
    <property type="entry name" value="P-loop containing nucleoside triphosphate hydrolases"/>
    <property type="match status" value="1"/>
</dbReference>
<dbReference type="Pfam" id="PF18709">
    <property type="entry name" value="DLP_helical"/>
    <property type="match status" value="1"/>
</dbReference>
<keyword evidence="5" id="KW-1185">Reference proteome</keyword>
<dbReference type="Pfam" id="PF01926">
    <property type="entry name" value="MMR_HSR1"/>
    <property type="match status" value="1"/>
</dbReference>
<dbReference type="RefSeq" id="WP_013171186.1">
    <property type="nucleotide sequence ID" value="NC_014219.1"/>
</dbReference>
<dbReference type="OrthoDB" id="9816479at2"/>
<evidence type="ECO:0000313" key="5">
    <source>
        <dbReference type="Proteomes" id="UP000000271"/>
    </source>
</evidence>
<dbReference type="NCBIfam" id="NF041922">
    <property type="entry name" value="DLP_LeoA_gen"/>
    <property type="match status" value="1"/>
</dbReference>
<gene>
    <name evidence="4" type="ordered locus">Bsel_0211</name>
</gene>
<protein>
    <submittedName>
        <fullName evidence="4">Labile enterotoxin output A</fullName>
    </submittedName>
</protein>
<dbReference type="STRING" id="439292.Bsel_0211"/>
<feature type="domain" description="Dynamin-like helical" evidence="3">
    <location>
        <begin position="207"/>
        <end position="536"/>
    </location>
</feature>
<dbReference type="InterPro" id="IPR040576">
    <property type="entry name" value="DLP_helical"/>
</dbReference>
<reference evidence="4" key="1">
    <citation type="submission" date="2009-10" db="EMBL/GenBank/DDBJ databases">
        <title>Complete sequence of Bacillus selenitireducens MLS10.</title>
        <authorList>
            <consortium name="US DOE Joint Genome Institute"/>
            <person name="Lucas S."/>
            <person name="Copeland A."/>
            <person name="Lapidus A."/>
            <person name="Glavina del Rio T."/>
            <person name="Dalin E."/>
            <person name="Tice H."/>
            <person name="Bruce D."/>
            <person name="Goodwin L."/>
            <person name="Pitluck S."/>
            <person name="Sims D."/>
            <person name="Brettin T."/>
            <person name="Detter J.C."/>
            <person name="Han C."/>
            <person name="Larimer F."/>
            <person name="Land M."/>
            <person name="Hauser L."/>
            <person name="Kyrpides N."/>
            <person name="Ovchinnikova G."/>
            <person name="Stolz J."/>
        </authorList>
    </citation>
    <scope>NUCLEOTIDE SEQUENCE [LARGE SCALE GENOMIC DNA]</scope>
    <source>
        <strain evidence="4">MLS10</strain>
    </source>
</reference>
<evidence type="ECO:0000256" key="1">
    <source>
        <dbReference type="SAM" id="Coils"/>
    </source>
</evidence>
<evidence type="ECO:0000259" key="3">
    <source>
        <dbReference type="Pfam" id="PF18709"/>
    </source>
</evidence>
<sequence>METIDYFKQRQSKTIEVLKRLMGFLEDGERFGITLDQSVINKIQSAINTVETDILKVALIGGFSEGKTSIAAAWSEKYDTSSMIISQSESTDNVNIYKLDDFELIDTPGLFGFKETEDRQRFNDLTKKYVSEANLIIYVMNPNNPIKESHKEDLTWLFKDLNLLPRTVFVISRFDEEADLEDEDDFNERFYTKRENILSRLNDFGIIQKNEEISVVAVSANPFGEGIDHWLSNLNEYKKISRISQLQEATTEKIKSVGGEHSFVVETQMSILRDVIKREMPTAMERVVQASKEVEKLRNTFIDIQKELNKSEKKISDARIDLRTNISSHFKDLILQVKGTDLNTIDDFFERNIGDEGIVLETDIQNEFDRQLGKITHEISQAEKSLKSSVGHYNNIVGDMALDGMKLGGEFLKKGGFQLNKEAVLATRDLLAPSIKFKPWGAFKLAKNLNKGAAVFGAVLGLGLEVWESWSKRKKEQEFQKLIEKTVQHLSDQRKEYLAFVNNDEFEHTFFPQYIQLLNDIEQIKTEVSNRETIQKEFEKWQHQGEIIEAEYKLLP</sequence>
<name>D6XVY4_BACIE</name>